<dbReference type="InterPro" id="IPR015946">
    <property type="entry name" value="KH_dom-like_a/b"/>
</dbReference>
<reference evidence="1" key="1">
    <citation type="submission" date="2018-05" db="EMBL/GenBank/DDBJ databases">
        <authorList>
            <person name="Lanie J.A."/>
            <person name="Ng W.-L."/>
            <person name="Kazmierczak K.M."/>
            <person name="Andrzejewski T.M."/>
            <person name="Davidsen T.M."/>
            <person name="Wayne K.J."/>
            <person name="Tettelin H."/>
            <person name="Glass J.I."/>
            <person name="Rusch D."/>
            <person name="Podicherti R."/>
            <person name="Tsui H.-C.T."/>
            <person name="Winkler M.E."/>
        </authorList>
    </citation>
    <scope>NUCLEOTIDE SEQUENCE</scope>
</reference>
<dbReference type="EMBL" id="UINC01002300">
    <property type="protein sequence ID" value="SUZ95155.1"/>
    <property type="molecule type" value="Genomic_DNA"/>
</dbReference>
<dbReference type="AlphaFoldDB" id="A0A381RTE0"/>
<evidence type="ECO:0000313" key="1">
    <source>
        <dbReference type="EMBL" id="SUZ95155.1"/>
    </source>
</evidence>
<dbReference type="Gene3D" id="3.30.300.20">
    <property type="match status" value="2"/>
</dbReference>
<dbReference type="InterPro" id="IPR036102">
    <property type="entry name" value="OsmC/Ohrsf"/>
</dbReference>
<organism evidence="1">
    <name type="scientific">marine metagenome</name>
    <dbReference type="NCBI Taxonomy" id="408172"/>
    <lineage>
        <taxon>unclassified sequences</taxon>
        <taxon>metagenomes</taxon>
        <taxon>ecological metagenomes</taxon>
    </lineage>
</organism>
<dbReference type="SUPFAM" id="SSF82784">
    <property type="entry name" value="OsmC-like"/>
    <property type="match status" value="2"/>
</dbReference>
<protein>
    <recommendedName>
        <fullName evidence="2">OsmC family protein</fullName>
    </recommendedName>
</protein>
<name>A0A381RTE0_9ZZZZ</name>
<proteinExistence type="predicted"/>
<sequence>MMTMVELVKHEGLARYNARRKEGKTPMPRLQDFETPLVFKFDDQSPAAALDAPDNAQHFRVDVRALEGMQKEATIRQSERSGQAWRMVSDEGPYLNGTDLAPFPLAFFAAGLHFCYMTQLVRLCRNRGIALRGLRSGQDTRYTMTGSALKGDMTGAGIPVDLDVAIDAELSLEAAGELVAKALAESPGHAVMRDLFRNTFALQLNGATVKLADQEHSPNALFPDPVRGFDAIRPTAMGHFHPNIITKTETVEVQHGVTGGAGSSLKAEQKRTLHVRSDACLLDKDLLQTDIRLFQPLGSSFRFLSDTGTGDTAPPPLAYLSAGIGFCYMTQLGRYAHITKQKLESMRIVQTNGYKQSGTAGPNAAATAVDTHVYITADESEDVARKSVKMGEQTCFLHASMREAYPTVLRATLNGKPLPVPAA</sequence>
<accession>A0A381RTE0</accession>
<gene>
    <name evidence="1" type="ORF">METZ01_LOCUS48009</name>
</gene>
<dbReference type="Pfam" id="PF02566">
    <property type="entry name" value="OsmC"/>
    <property type="match status" value="1"/>
</dbReference>
<evidence type="ECO:0008006" key="2">
    <source>
        <dbReference type="Google" id="ProtNLM"/>
    </source>
</evidence>
<dbReference type="InterPro" id="IPR003718">
    <property type="entry name" value="OsmC/Ohr_fam"/>
</dbReference>